<organism evidence="1">
    <name type="scientific">Eucalyptus grandis</name>
    <name type="common">Flooded gum</name>
    <dbReference type="NCBI Taxonomy" id="71139"/>
    <lineage>
        <taxon>Eukaryota</taxon>
        <taxon>Viridiplantae</taxon>
        <taxon>Streptophyta</taxon>
        <taxon>Embryophyta</taxon>
        <taxon>Tracheophyta</taxon>
        <taxon>Spermatophyta</taxon>
        <taxon>Magnoliopsida</taxon>
        <taxon>eudicotyledons</taxon>
        <taxon>Gunneridae</taxon>
        <taxon>Pentapetalae</taxon>
        <taxon>rosids</taxon>
        <taxon>malvids</taxon>
        <taxon>Myrtales</taxon>
        <taxon>Myrtaceae</taxon>
        <taxon>Myrtoideae</taxon>
        <taxon>Eucalypteae</taxon>
        <taxon>Eucalyptus</taxon>
    </lineage>
</organism>
<protein>
    <submittedName>
        <fullName evidence="1">Uncharacterized protein</fullName>
    </submittedName>
</protein>
<evidence type="ECO:0000313" key="1">
    <source>
        <dbReference type="EMBL" id="KCW58992.1"/>
    </source>
</evidence>
<accession>A0A059AYF1</accession>
<dbReference type="InParanoid" id="A0A059AYF1"/>
<dbReference type="EMBL" id="KK198760">
    <property type="protein sequence ID" value="KCW58992.1"/>
    <property type="molecule type" value="Genomic_DNA"/>
</dbReference>
<name>A0A059AYF1_EUCGR</name>
<proteinExistence type="predicted"/>
<dbReference type="AlphaFoldDB" id="A0A059AYF1"/>
<dbReference type="Gramene" id="KCW58992">
    <property type="protein sequence ID" value="KCW58992"/>
    <property type="gene ID" value="EUGRSUZ_H01616"/>
</dbReference>
<reference evidence="1" key="1">
    <citation type="submission" date="2013-07" db="EMBL/GenBank/DDBJ databases">
        <title>The genome of Eucalyptus grandis.</title>
        <authorList>
            <person name="Schmutz J."/>
            <person name="Hayes R."/>
            <person name="Myburg A."/>
            <person name="Tuskan G."/>
            <person name="Grattapaglia D."/>
            <person name="Rokhsar D.S."/>
        </authorList>
    </citation>
    <scope>NUCLEOTIDE SEQUENCE</scope>
    <source>
        <tissue evidence="1">Leaf extractions</tissue>
    </source>
</reference>
<sequence>MPSTEDQDSLTLPGVRHRPRAASVFSLLQRRALSPHEIVEAHLTSNGPAKPAKSASFSQSKFSPAEIQVSDSFAGFLLRAAQQLN</sequence>
<gene>
    <name evidence="1" type="ORF">EUGRSUZ_H01616</name>
</gene>